<evidence type="ECO:0000256" key="2">
    <source>
        <dbReference type="ARBA" id="ARBA00008924"/>
    </source>
</evidence>
<keyword evidence="9" id="KW-1185">Reference proteome</keyword>
<dbReference type="Pfam" id="PF02466">
    <property type="entry name" value="Tim17"/>
    <property type="match status" value="1"/>
</dbReference>
<evidence type="ECO:0000256" key="1">
    <source>
        <dbReference type="ARBA" id="ARBA00004127"/>
    </source>
</evidence>
<evidence type="ECO:0000256" key="6">
    <source>
        <dbReference type="SAM" id="Phobius"/>
    </source>
</evidence>
<feature type="transmembrane region" description="Helical" evidence="6">
    <location>
        <begin position="118"/>
        <end position="139"/>
    </location>
</feature>
<feature type="domain" description="Transmembrane protein 135 N-terminal" evidence="7">
    <location>
        <begin position="194"/>
        <end position="275"/>
    </location>
</feature>
<reference evidence="8" key="1">
    <citation type="journal article" date="2023" name="IScience">
        <title>Live-bearing cockroach genome reveals convergent evolutionary mechanisms linked to viviparity in insects and beyond.</title>
        <authorList>
            <person name="Fouks B."/>
            <person name="Harrison M.C."/>
            <person name="Mikhailova A.A."/>
            <person name="Marchal E."/>
            <person name="English S."/>
            <person name="Carruthers M."/>
            <person name="Jennings E.C."/>
            <person name="Chiamaka E.L."/>
            <person name="Frigard R.A."/>
            <person name="Pippel M."/>
            <person name="Attardo G.M."/>
            <person name="Benoit J.B."/>
            <person name="Bornberg-Bauer E."/>
            <person name="Tobe S.S."/>
        </authorList>
    </citation>
    <scope>NUCLEOTIDE SEQUENCE</scope>
    <source>
        <strain evidence="8">Stay&amp;Tobe</strain>
    </source>
</reference>
<dbReference type="InterPro" id="IPR026749">
    <property type="entry name" value="Tmem135"/>
</dbReference>
<feature type="transmembrane region" description="Helical" evidence="6">
    <location>
        <begin position="77"/>
        <end position="98"/>
    </location>
</feature>
<feature type="transmembrane region" description="Helical" evidence="6">
    <location>
        <begin position="428"/>
        <end position="445"/>
    </location>
</feature>
<evidence type="ECO:0000256" key="3">
    <source>
        <dbReference type="ARBA" id="ARBA00022692"/>
    </source>
</evidence>
<dbReference type="AlphaFoldDB" id="A0AAD8EL31"/>
<feature type="transmembrane region" description="Helical" evidence="6">
    <location>
        <begin position="151"/>
        <end position="170"/>
    </location>
</feature>
<proteinExistence type="inferred from homology"/>
<evidence type="ECO:0000313" key="9">
    <source>
        <dbReference type="Proteomes" id="UP001233999"/>
    </source>
</evidence>
<dbReference type="PANTHER" id="PTHR12459:SF15">
    <property type="entry name" value="TRANSMEMBRANE PROTEIN 135"/>
    <property type="match status" value="1"/>
</dbReference>
<name>A0AAD8EL31_DIPPU</name>
<keyword evidence="5 6" id="KW-0472">Membrane</keyword>
<dbReference type="InterPro" id="IPR031926">
    <property type="entry name" value="TMEM135_N"/>
</dbReference>
<feature type="transmembrane region" description="Helical" evidence="6">
    <location>
        <begin position="294"/>
        <end position="312"/>
    </location>
</feature>
<keyword evidence="3 6" id="KW-0812">Transmembrane</keyword>
<dbReference type="EMBL" id="JASPKZ010003067">
    <property type="protein sequence ID" value="KAJ9594131.1"/>
    <property type="molecule type" value="Genomic_DNA"/>
</dbReference>
<comment type="caution">
    <text evidence="8">The sequence shown here is derived from an EMBL/GenBank/DDBJ whole genome shotgun (WGS) entry which is preliminary data.</text>
</comment>
<dbReference type="Proteomes" id="UP001233999">
    <property type="component" value="Unassembled WGS sequence"/>
</dbReference>
<keyword evidence="4 6" id="KW-1133">Transmembrane helix</keyword>
<organism evidence="8 9">
    <name type="scientific">Diploptera punctata</name>
    <name type="common">Pacific beetle cockroach</name>
    <dbReference type="NCBI Taxonomy" id="6984"/>
    <lineage>
        <taxon>Eukaryota</taxon>
        <taxon>Metazoa</taxon>
        <taxon>Ecdysozoa</taxon>
        <taxon>Arthropoda</taxon>
        <taxon>Hexapoda</taxon>
        <taxon>Insecta</taxon>
        <taxon>Pterygota</taxon>
        <taxon>Neoptera</taxon>
        <taxon>Polyneoptera</taxon>
        <taxon>Dictyoptera</taxon>
        <taxon>Blattodea</taxon>
        <taxon>Blaberoidea</taxon>
        <taxon>Blaberidae</taxon>
        <taxon>Diplopterinae</taxon>
        <taxon>Diploptera</taxon>
    </lineage>
</organism>
<comment type="similarity">
    <text evidence="2">Belongs to the TMEM135 family.</text>
</comment>
<dbReference type="PANTHER" id="PTHR12459">
    <property type="entry name" value="TRANSMEMBRANE PROTEIN 135-RELATED"/>
    <property type="match status" value="1"/>
</dbReference>
<accession>A0AAD8EL31</accession>
<feature type="transmembrane region" description="Helical" evidence="6">
    <location>
        <begin position="216"/>
        <end position="235"/>
    </location>
</feature>
<dbReference type="GO" id="GO:0012505">
    <property type="term" value="C:endomembrane system"/>
    <property type="evidence" value="ECO:0007669"/>
    <property type="project" value="UniProtKB-SubCell"/>
</dbReference>
<sequence length="533" mass="60306">MDEERQDLKNISQTIFESIPSVLHFWVLLLDDIRAVTLPSQRSVKLFVFGLGIRSLWGLKSRSLDINIFKNYKIYELPVFLASYVTIYESISCLMNHYRGKDSELQSILAGFLAGSSYLMIHNITFIINAITTILQILAMEAASNGMIPHSSLLGGLVFAFCNGILYHSMILNNKITPSLFTATIEISNGRIILLKRHKLNQSSLREQLYMYLRSCAFATCYSMFFLQAACLLRNFLGKYYIYTCAFLPGYISGLSIFIEHESQRSIKILTIFNLFLQLATSVIKMHINLKTTPVINTTLFMALSGFVMYLLRKQYIDINTPVLWFYVPFPLRKSRNVKTNQNENADVNNICPHEGSCFKNILKGSGKFLGIGMCIQLIRYILQLLKNGQFQRNKTVIDMSLGIFLGMYVGIYEAVSCLLNHYRGHDSELHAILAGFLAGSIYFIKGNEIFIFNAITTVLQILAMYGVSKKIIPHPSMLGGLTFAFYNAALFHSMLTNHKMTPALFYSFINVLSSGYAGIIHQQALKVVYGLP</sequence>
<evidence type="ECO:0000259" key="7">
    <source>
        <dbReference type="Pfam" id="PF15982"/>
    </source>
</evidence>
<reference evidence="8" key="2">
    <citation type="submission" date="2023-05" db="EMBL/GenBank/DDBJ databases">
        <authorList>
            <person name="Fouks B."/>
        </authorList>
    </citation>
    <scope>NUCLEOTIDE SEQUENCE</scope>
    <source>
        <strain evidence="8">Stay&amp;Tobe</strain>
        <tissue evidence="8">Testes</tissue>
    </source>
</reference>
<feature type="transmembrane region" description="Helical" evidence="6">
    <location>
        <begin position="502"/>
        <end position="520"/>
    </location>
</feature>
<feature type="transmembrane region" description="Helical" evidence="6">
    <location>
        <begin position="369"/>
        <end position="386"/>
    </location>
</feature>
<feature type="transmembrane region" description="Helical" evidence="6">
    <location>
        <begin position="476"/>
        <end position="496"/>
    </location>
</feature>
<feature type="transmembrane region" description="Helical" evidence="6">
    <location>
        <begin position="398"/>
        <end position="416"/>
    </location>
</feature>
<gene>
    <name evidence="8" type="ORF">L9F63_014447</name>
</gene>
<evidence type="ECO:0000256" key="5">
    <source>
        <dbReference type="ARBA" id="ARBA00023136"/>
    </source>
</evidence>
<dbReference type="Pfam" id="PF15982">
    <property type="entry name" value="TMEM135_C_rich"/>
    <property type="match status" value="1"/>
</dbReference>
<evidence type="ECO:0000256" key="4">
    <source>
        <dbReference type="ARBA" id="ARBA00022989"/>
    </source>
</evidence>
<evidence type="ECO:0000313" key="8">
    <source>
        <dbReference type="EMBL" id="KAJ9594131.1"/>
    </source>
</evidence>
<feature type="transmembrane region" description="Helical" evidence="6">
    <location>
        <begin position="241"/>
        <end position="259"/>
    </location>
</feature>
<protein>
    <recommendedName>
        <fullName evidence="7">Transmembrane protein 135 N-terminal domain-containing protein</fullName>
    </recommendedName>
</protein>
<comment type="subcellular location">
    <subcellularLocation>
        <location evidence="1">Endomembrane system</location>
        <topology evidence="1">Multi-pass membrane protein</topology>
    </subcellularLocation>
</comment>